<name>A0A2N5DTK5_9GAMM</name>
<dbReference type="PANTHER" id="PTHR43877">
    <property type="entry name" value="AMINOALKYLPHOSPHONATE N-ACETYLTRANSFERASE-RELATED-RELATED"/>
    <property type="match status" value="1"/>
</dbReference>
<dbReference type="SUPFAM" id="SSF55729">
    <property type="entry name" value="Acyl-CoA N-acyltransferases (Nat)"/>
    <property type="match status" value="1"/>
</dbReference>
<dbReference type="AlphaFoldDB" id="A0A2N5DTK5"/>
<dbReference type="InterPro" id="IPR050832">
    <property type="entry name" value="Bact_Acetyltransf"/>
</dbReference>
<dbReference type="CDD" id="cd04301">
    <property type="entry name" value="NAT_SF"/>
    <property type="match status" value="1"/>
</dbReference>
<dbReference type="PANTHER" id="PTHR43877:SF2">
    <property type="entry name" value="AMINOALKYLPHOSPHONATE N-ACETYLTRANSFERASE-RELATED"/>
    <property type="match status" value="1"/>
</dbReference>
<evidence type="ECO:0000256" key="2">
    <source>
        <dbReference type="ARBA" id="ARBA00023315"/>
    </source>
</evidence>
<proteinExistence type="predicted"/>
<reference evidence="4 5" key="1">
    <citation type="submission" date="2017-12" db="EMBL/GenBank/DDBJ databases">
        <title>Characterization of six clinical isolates of Enterochimera gen. nov., a novel genus of the Yersiniaciae family and the three species Enterochimera arupensis sp. nov., Enterochimera coloradensis sp. nov, and Enterochimera californica sp. nov.</title>
        <authorList>
            <person name="Rossi A."/>
            <person name="Fisher M."/>
        </authorList>
    </citation>
    <scope>NUCLEOTIDE SEQUENCE [LARGE SCALE GENOMIC DNA]</scope>
    <source>
        <strain evidence="5">2016-Iso4</strain>
    </source>
</reference>
<protein>
    <submittedName>
        <fullName evidence="4">GNAT family N-acetyltransferase</fullName>
    </submittedName>
</protein>
<gene>
    <name evidence="4" type="ORF">CYR32_20095</name>
</gene>
<feature type="domain" description="N-acetyltransferase" evidence="3">
    <location>
        <begin position="6"/>
        <end position="154"/>
    </location>
</feature>
<dbReference type="GO" id="GO:0016747">
    <property type="term" value="F:acyltransferase activity, transferring groups other than amino-acyl groups"/>
    <property type="evidence" value="ECO:0007669"/>
    <property type="project" value="InterPro"/>
</dbReference>
<sequence length="159" mass="17293">MNDTPITVRRAAAEGEEAQRLMAELSDALLTMTGSSGRASFDAEQMQQPGCCFVLAYDPAGKAVGCGAFRPLEQGIAEVKRVYARRTTRGVGSAVLRYLEAEAARLGYRQIWLETRLVNLTAVRFYLAHGYREIAAYGDYIGKADAVCLGKTLGHLLEG</sequence>
<evidence type="ECO:0000256" key="1">
    <source>
        <dbReference type="ARBA" id="ARBA00022679"/>
    </source>
</evidence>
<comment type="caution">
    <text evidence="4">The sequence shown here is derived from an EMBL/GenBank/DDBJ whole genome shotgun (WGS) entry which is preliminary data.</text>
</comment>
<dbReference type="Pfam" id="PF00583">
    <property type="entry name" value="Acetyltransf_1"/>
    <property type="match status" value="1"/>
</dbReference>
<dbReference type="InterPro" id="IPR000182">
    <property type="entry name" value="GNAT_dom"/>
</dbReference>
<keyword evidence="2" id="KW-0012">Acyltransferase</keyword>
<evidence type="ECO:0000313" key="4">
    <source>
        <dbReference type="EMBL" id="PLR29769.1"/>
    </source>
</evidence>
<keyword evidence="1 4" id="KW-0808">Transferase</keyword>
<dbReference type="EMBL" id="PJZH01000040">
    <property type="protein sequence ID" value="PLR29769.1"/>
    <property type="molecule type" value="Genomic_DNA"/>
</dbReference>
<dbReference type="InterPro" id="IPR016181">
    <property type="entry name" value="Acyl_CoA_acyltransferase"/>
</dbReference>
<dbReference type="OrthoDB" id="9803233at2"/>
<accession>A0A2N5DTK5</accession>
<organism evidence="4 5">
    <name type="scientific">Chimaeribacter coloradensis</name>
    <dbReference type="NCBI Taxonomy" id="2060068"/>
    <lineage>
        <taxon>Bacteria</taxon>
        <taxon>Pseudomonadati</taxon>
        <taxon>Pseudomonadota</taxon>
        <taxon>Gammaproteobacteria</taxon>
        <taxon>Enterobacterales</taxon>
        <taxon>Yersiniaceae</taxon>
        <taxon>Chimaeribacter</taxon>
    </lineage>
</organism>
<dbReference type="RefSeq" id="WP_101826885.1">
    <property type="nucleotide sequence ID" value="NZ_PJZH01000040.1"/>
</dbReference>
<dbReference type="PROSITE" id="PS51186">
    <property type="entry name" value="GNAT"/>
    <property type="match status" value="1"/>
</dbReference>
<keyword evidence="5" id="KW-1185">Reference proteome</keyword>
<evidence type="ECO:0000259" key="3">
    <source>
        <dbReference type="PROSITE" id="PS51186"/>
    </source>
</evidence>
<evidence type="ECO:0000313" key="5">
    <source>
        <dbReference type="Proteomes" id="UP000234503"/>
    </source>
</evidence>
<dbReference type="Gene3D" id="3.40.630.30">
    <property type="match status" value="1"/>
</dbReference>
<dbReference type="Proteomes" id="UP000234503">
    <property type="component" value="Unassembled WGS sequence"/>
</dbReference>